<evidence type="ECO:0000313" key="2">
    <source>
        <dbReference type="EMBL" id="CAG5088634.1"/>
    </source>
</evidence>
<name>A0ABN7RYI0_OIKDI</name>
<gene>
    <name evidence="2" type="ORF">OKIOD_LOCUS3465</name>
</gene>
<dbReference type="Gene3D" id="3.30.450.30">
    <property type="entry name" value="Dynein light chain 2a, cytoplasmic"/>
    <property type="match status" value="1"/>
</dbReference>
<sequence length="172" mass="19239">MSKAVGKTFRPGEKSGSSKESKLGPCPAADWSQKVDWKQYLDGLRQHCSQITAGGIFLINGDTLAVDNIPDIPTYKEIKKEVVPLFKNPVTLDHSEFHFFNFNSVRYRLDRVEKKSILRAETENEDIPMTVMKTPRGVVVLAIGNEDSLDDSGEKVATAVIRITNFLEMCGY</sequence>
<keyword evidence="3" id="KW-1185">Reference proteome</keyword>
<dbReference type="Proteomes" id="UP001158576">
    <property type="component" value="Chromosome PAR"/>
</dbReference>
<accession>A0ABN7RYI0</accession>
<evidence type="ECO:0000256" key="1">
    <source>
        <dbReference type="SAM" id="MobiDB-lite"/>
    </source>
</evidence>
<evidence type="ECO:0000313" key="3">
    <source>
        <dbReference type="Proteomes" id="UP001158576"/>
    </source>
</evidence>
<feature type="region of interest" description="Disordered" evidence="1">
    <location>
        <begin position="1"/>
        <end position="26"/>
    </location>
</feature>
<feature type="compositionally biased region" description="Basic and acidic residues" evidence="1">
    <location>
        <begin position="10"/>
        <end position="22"/>
    </location>
</feature>
<protein>
    <submittedName>
        <fullName evidence="2">Oidioi.mRNA.OKI2018_I69.PAR.g11907.t1.cds</fullName>
    </submittedName>
</protein>
<proteinExistence type="predicted"/>
<organism evidence="2 3">
    <name type="scientific">Oikopleura dioica</name>
    <name type="common">Tunicate</name>
    <dbReference type="NCBI Taxonomy" id="34765"/>
    <lineage>
        <taxon>Eukaryota</taxon>
        <taxon>Metazoa</taxon>
        <taxon>Chordata</taxon>
        <taxon>Tunicata</taxon>
        <taxon>Appendicularia</taxon>
        <taxon>Copelata</taxon>
        <taxon>Oikopleuridae</taxon>
        <taxon>Oikopleura</taxon>
    </lineage>
</organism>
<reference evidence="2 3" key="1">
    <citation type="submission" date="2021-04" db="EMBL/GenBank/DDBJ databases">
        <authorList>
            <person name="Bliznina A."/>
        </authorList>
    </citation>
    <scope>NUCLEOTIDE SEQUENCE [LARGE SCALE GENOMIC DNA]</scope>
</reference>
<dbReference type="EMBL" id="OU015568">
    <property type="protein sequence ID" value="CAG5088634.1"/>
    <property type="molecule type" value="Genomic_DNA"/>
</dbReference>